<accession>A0A5C5RVW2</accession>
<evidence type="ECO:0000256" key="1">
    <source>
        <dbReference type="SAM" id="MobiDB-lite"/>
    </source>
</evidence>
<evidence type="ECO:0000313" key="3">
    <source>
        <dbReference type="EMBL" id="TWS26812.1"/>
    </source>
</evidence>
<dbReference type="EMBL" id="VIGX01000022">
    <property type="protein sequence ID" value="TWS26812.1"/>
    <property type="molecule type" value="Genomic_DNA"/>
</dbReference>
<protein>
    <submittedName>
        <fullName evidence="3">Uncharacterized protein</fullName>
    </submittedName>
</protein>
<evidence type="ECO:0000256" key="2">
    <source>
        <dbReference type="SAM" id="SignalP"/>
    </source>
</evidence>
<keyword evidence="2" id="KW-0732">Signal</keyword>
<dbReference type="PROSITE" id="PS51257">
    <property type="entry name" value="PROKAR_LIPOPROTEIN"/>
    <property type="match status" value="1"/>
</dbReference>
<keyword evidence="4" id="KW-1185">Reference proteome</keyword>
<proteinExistence type="predicted"/>
<dbReference type="AlphaFoldDB" id="A0A5C5RVW2"/>
<dbReference type="RefSeq" id="WP_146489085.1">
    <property type="nucleotide sequence ID" value="NZ_VIGX01000022.1"/>
</dbReference>
<dbReference type="Proteomes" id="UP000319375">
    <property type="component" value="Unassembled WGS sequence"/>
</dbReference>
<feature type="chain" id="PRO_5022741091" evidence="2">
    <location>
        <begin position="39"/>
        <end position="184"/>
    </location>
</feature>
<dbReference type="OrthoDB" id="4550605at2"/>
<feature type="signal peptide" evidence="2">
    <location>
        <begin position="1"/>
        <end position="38"/>
    </location>
</feature>
<feature type="compositionally biased region" description="Low complexity" evidence="1">
    <location>
        <begin position="34"/>
        <end position="48"/>
    </location>
</feature>
<organism evidence="3 4">
    <name type="scientific">Tsukamurella conjunctivitidis</name>
    <dbReference type="NCBI Taxonomy" id="2592068"/>
    <lineage>
        <taxon>Bacteria</taxon>
        <taxon>Bacillati</taxon>
        <taxon>Actinomycetota</taxon>
        <taxon>Actinomycetes</taxon>
        <taxon>Mycobacteriales</taxon>
        <taxon>Tsukamurellaceae</taxon>
        <taxon>Tsukamurella</taxon>
    </lineage>
</organism>
<evidence type="ECO:0000313" key="4">
    <source>
        <dbReference type="Proteomes" id="UP000319375"/>
    </source>
</evidence>
<gene>
    <name evidence="3" type="ORF">FK530_21865</name>
</gene>
<comment type="caution">
    <text evidence="3">The sequence shown here is derived from an EMBL/GenBank/DDBJ whole genome shotgun (WGS) entry which is preliminary data.</text>
</comment>
<reference evidence="3 4" key="1">
    <citation type="submission" date="2019-06" db="EMBL/GenBank/DDBJ databases">
        <title>Tsukamurella conjunctivitidis sp. nov., Tsukamurella assacharolytica sp. nov. and Tsukamurella sputae sp. nov. isolated from patients with conjunctivitis, bacteraemia (lymphoma) and respiratory infection (sputum) in Hong Kong.</title>
        <authorList>
            <person name="Teng J.L.L."/>
            <person name="Lee H.H."/>
            <person name="Fong J.Y.H."/>
            <person name="Fok K.M.N."/>
            <person name="Lau S.K.P."/>
            <person name="Woo P.C.Y."/>
        </authorList>
    </citation>
    <scope>NUCLEOTIDE SEQUENCE [LARGE SCALE GENOMIC DNA]</scope>
    <source>
        <strain evidence="3 4">HKU72</strain>
    </source>
</reference>
<feature type="region of interest" description="Disordered" evidence="1">
    <location>
        <begin position="34"/>
        <end position="75"/>
    </location>
</feature>
<sequence length="184" mass="18266">MTKLALSPSSPWRSAAAISGVAAAALLLAGCGASTSTAAPTPAQSSPSQPAPPSTAPVPSATIAPENAGDHGEEAAGGVRIPIGESRLIPAIADAVIDIKVVARSTKQAETDLRCTATDATGKQLPLRPGPANEKPETAAGGAEWLTFRTFTPTAGATRVECTSAGAGFGDADFVRAVPRGVTP</sequence>
<name>A0A5C5RVW2_9ACTN</name>